<dbReference type="KEGG" id="mbr:MONBRDRAFT_38789"/>
<dbReference type="FunCoup" id="A9VA54">
    <property type="interactions" value="477"/>
</dbReference>
<evidence type="ECO:0000256" key="1">
    <source>
        <dbReference type="ARBA" id="ARBA00001954"/>
    </source>
</evidence>
<dbReference type="Proteomes" id="UP000001357">
    <property type="component" value="Unassembled WGS sequence"/>
</dbReference>
<keyword evidence="6" id="KW-0408">Iron</keyword>
<keyword evidence="4" id="KW-0223">Dioxygenase</keyword>
<evidence type="ECO:0000313" key="9">
    <source>
        <dbReference type="Proteomes" id="UP000001357"/>
    </source>
</evidence>
<organism evidence="8 9">
    <name type="scientific">Monosiga brevicollis</name>
    <name type="common">Choanoflagellate</name>
    <dbReference type="NCBI Taxonomy" id="81824"/>
    <lineage>
        <taxon>Eukaryota</taxon>
        <taxon>Choanoflagellata</taxon>
        <taxon>Craspedida</taxon>
        <taxon>Salpingoecidae</taxon>
        <taxon>Monosiga</taxon>
    </lineage>
</organism>
<dbReference type="SUPFAM" id="SSF51197">
    <property type="entry name" value="Clavaminate synthase-like"/>
    <property type="match status" value="1"/>
</dbReference>
<proteinExistence type="inferred from homology"/>
<dbReference type="PANTHER" id="PTHR10696:SF25">
    <property type="entry name" value="OXIDOREDUCTASE AIM17-RELATED"/>
    <property type="match status" value="1"/>
</dbReference>
<dbReference type="InterPro" id="IPR042098">
    <property type="entry name" value="TauD-like_sf"/>
</dbReference>
<dbReference type="PANTHER" id="PTHR10696">
    <property type="entry name" value="GAMMA-BUTYROBETAINE HYDROXYLASE-RELATED"/>
    <property type="match status" value="1"/>
</dbReference>
<gene>
    <name evidence="8" type="ORF">MONBRDRAFT_38789</name>
</gene>
<dbReference type="OMA" id="QWIEALI"/>
<comment type="similarity">
    <text evidence="2">Belongs to the gamma-BBH/TMLD family.</text>
</comment>
<evidence type="ECO:0000256" key="3">
    <source>
        <dbReference type="ARBA" id="ARBA00022723"/>
    </source>
</evidence>
<dbReference type="InterPro" id="IPR038492">
    <property type="entry name" value="GBBH-like_N_sf"/>
</dbReference>
<dbReference type="AlphaFoldDB" id="A9VA54"/>
<comment type="cofactor">
    <cofactor evidence="1">
        <name>Fe(2+)</name>
        <dbReference type="ChEBI" id="CHEBI:29033"/>
    </cofactor>
</comment>
<keyword evidence="9" id="KW-1185">Reference proteome</keyword>
<dbReference type="GO" id="GO:0045329">
    <property type="term" value="P:carnitine biosynthetic process"/>
    <property type="evidence" value="ECO:0000318"/>
    <property type="project" value="GO_Central"/>
</dbReference>
<sequence>MLRVLTRLPRLGRGLVGARWPAAARTIVPAESLALGRRHLGLASPETQVNVLPRPSEGHPHLLAADQSDSATLTLEWSTGQITTLDLAWAFHQCRCSTCVQAGSGQRQRYPPDNALQHNEELQAVRWQPQQGHVELDVARPTPTGLQVIHTVVLPEDALARSLRATQVLADTRRTLTPLNLVEPANLAVHRYTDVVQGDTPQLFAWLDDMANKGAALLVDAPAGDPDARVVDLAARISQPMPTIYGATFDVVATENPINIAYSSVALDLHQDLVYYESTPGLQFLHCADFHETIEGGESLLMDGLAVAARLRDQDPDAYHLLQQVPMTFEKVHYDRALPAHLVAQRPIITADPESGEPLELVWAPPFEGALPFLEPGLCRRYFDAYAALGMVIRESTDLLIEHRLLPNETLCFNNRRMLHGRRSFVLHEGHIRFLKGVYVNIDEFVSRHTSLSQLLGLSLPTARYGHGVAPMW</sequence>
<dbReference type="GO" id="GO:0051213">
    <property type="term" value="F:dioxygenase activity"/>
    <property type="evidence" value="ECO:0007669"/>
    <property type="project" value="UniProtKB-KW"/>
</dbReference>
<dbReference type="GO" id="GO:0005739">
    <property type="term" value="C:mitochondrion"/>
    <property type="evidence" value="ECO:0000318"/>
    <property type="project" value="GO_Central"/>
</dbReference>
<dbReference type="GeneID" id="5894874"/>
<evidence type="ECO:0000259" key="7">
    <source>
        <dbReference type="Pfam" id="PF02668"/>
    </source>
</evidence>
<dbReference type="Pfam" id="PF02668">
    <property type="entry name" value="TauD"/>
    <property type="match status" value="1"/>
</dbReference>
<evidence type="ECO:0000256" key="6">
    <source>
        <dbReference type="ARBA" id="ARBA00023004"/>
    </source>
</evidence>
<dbReference type="InterPro" id="IPR050411">
    <property type="entry name" value="AlphaKG_dependent_hydroxylases"/>
</dbReference>
<keyword evidence="3" id="KW-0479">Metal-binding</keyword>
<dbReference type="InterPro" id="IPR003819">
    <property type="entry name" value="TauD/TfdA-like"/>
</dbReference>
<keyword evidence="5" id="KW-0560">Oxidoreductase</keyword>
<accession>A9VA54</accession>
<evidence type="ECO:0000256" key="5">
    <source>
        <dbReference type="ARBA" id="ARBA00023002"/>
    </source>
</evidence>
<evidence type="ECO:0000313" key="8">
    <source>
        <dbReference type="EMBL" id="EDQ85605.1"/>
    </source>
</evidence>
<name>A9VA54_MONBE</name>
<dbReference type="EMBL" id="CH991572">
    <property type="protein sequence ID" value="EDQ85605.1"/>
    <property type="molecule type" value="Genomic_DNA"/>
</dbReference>
<dbReference type="RefSeq" id="XP_001749554.1">
    <property type="nucleotide sequence ID" value="XM_001749502.1"/>
</dbReference>
<evidence type="ECO:0000256" key="4">
    <source>
        <dbReference type="ARBA" id="ARBA00022964"/>
    </source>
</evidence>
<dbReference type="eggNOG" id="KOG3888">
    <property type="taxonomic scope" value="Eukaryota"/>
</dbReference>
<dbReference type="GO" id="GO:0046872">
    <property type="term" value="F:metal ion binding"/>
    <property type="evidence" value="ECO:0007669"/>
    <property type="project" value="UniProtKB-KW"/>
</dbReference>
<dbReference type="STRING" id="81824.A9VA54"/>
<protein>
    <recommendedName>
        <fullName evidence="7">TauD/TfdA-like domain-containing protein</fullName>
    </recommendedName>
</protein>
<dbReference type="InParanoid" id="A9VA54"/>
<dbReference type="Gene3D" id="3.30.2020.30">
    <property type="match status" value="1"/>
</dbReference>
<feature type="domain" description="TauD/TfdA-like" evidence="7">
    <location>
        <begin position="195"/>
        <end position="439"/>
    </location>
</feature>
<dbReference type="Gene3D" id="3.60.130.10">
    <property type="entry name" value="Clavaminate synthase-like"/>
    <property type="match status" value="1"/>
</dbReference>
<reference evidence="8 9" key="1">
    <citation type="journal article" date="2008" name="Nature">
        <title>The genome of the choanoflagellate Monosiga brevicollis and the origin of metazoans.</title>
        <authorList>
            <consortium name="JGI Sequencing"/>
            <person name="King N."/>
            <person name="Westbrook M.J."/>
            <person name="Young S.L."/>
            <person name="Kuo A."/>
            <person name="Abedin M."/>
            <person name="Chapman J."/>
            <person name="Fairclough S."/>
            <person name="Hellsten U."/>
            <person name="Isogai Y."/>
            <person name="Letunic I."/>
            <person name="Marr M."/>
            <person name="Pincus D."/>
            <person name="Putnam N."/>
            <person name="Rokas A."/>
            <person name="Wright K.J."/>
            <person name="Zuzow R."/>
            <person name="Dirks W."/>
            <person name="Good M."/>
            <person name="Goodstein D."/>
            <person name="Lemons D."/>
            <person name="Li W."/>
            <person name="Lyons J.B."/>
            <person name="Morris A."/>
            <person name="Nichols S."/>
            <person name="Richter D.J."/>
            <person name="Salamov A."/>
            <person name="Bork P."/>
            <person name="Lim W.A."/>
            <person name="Manning G."/>
            <person name="Miller W.T."/>
            <person name="McGinnis W."/>
            <person name="Shapiro H."/>
            <person name="Tjian R."/>
            <person name="Grigoriev I.V."/>
            <person name="Rokhsar D."/>
        </authorList>
    </citation>
    <scope>NUCLEOTIDE SEQUENCE [LARGE SCALE GENOMIC DNA]</scope>
    <source>
        <strain evidence="9">MX1 / ATCC 50154</strain>
    </source>
</reference>
<evidence type="ECO:0000256" key="2">
    <source>
        <dbReference type="ARBA" id="ARBA00008654"/>
    </source>
</evidence>